<dbReference type="Gene3D" id="1.20.1270.60">
    <property type="entry name" value="Arfaptin homology (AH) domain/BAR domain"/>
    <property type="match status" value="1"/>
</dbReference>
<dbReference type="STRING" id="94130.A0A2Z6QR89"/>
<feature type="compositionally biased region" description="Basic and acidic residues" evidence="1">
    <location>
        <begin position="559"/>
        <end position="577"/>
    </location>
</feature>
<sequence>MAKPQMKKRFSFFGSTQKSPQLTPQNLYINTSSYILSQEIRNDNNNNSNNSIPDDIRKSIENLGKLVLAADEYKDCINKLSKTSKNFSKCLKDYGNCKGIDKSYVQCIQFSSQFYEYHAEIQAKLNKALQKEFDTLQKFWDKYSKKVEKDEKVHNDYIGDLDKQIKKISKDHEKKNKKENKHALESHDKYVTSLTSISSDIARARTEYAEEVTKREKHTHFVISQIICRFIEGQFASFNDSLKKCGPSIAKTAGQDTCIPTLLDLDSFLEMQIMTENNKSNNNDDNNNNDELTSSGNPSRRSSNRISHSIASISEIQKAVMNNKLQEIEPLTEEPEKIKESLSSKFKIPLTSISERSSEDHHFSISVETTTTTIVTNVSENTKNKLINSFIPPIVTASTEISPPISPKNVPNLKEKPSSTKNKQFTPNLLSSLSIGIHDDDNPFFRDDNGKKITDTTRSIETIKMVDNQESFINNNEKESSTKLEEINIVSLTPPPIYDKSRDITKNDRLALARKDQFKNENEINNFPIKNTIRLSFIENNPENEVDKSNDNYNSNEYNDDHVSDDESHANDSEKWVRPTSSLSSFETERLVRSFPIDLPERSIPQNFQKKSEFGEDNSGRCNNNNGMILYQHSDSFGNEEKRENKDQRDDSYATYPQKSNSDKSPQRQHNINPRRAYTDYPLPNRPSVADIRDRLLSLNANEKTSSTRSTRDFPKPKQGYVNEVRSKFGGMNNSRNDNDTPIISRRSVSFRDDMYLDQIESSKEINSESSSQSIINEINEQCNCHNCQEIRRVMNMNDARNRNHHFKNSFLSADDLTTFGRNNY</sequence>
<reference evidence="2 4" key="1">
    <citation type="submission" date="2017-11" db="EMBL/GenBank/DDBJ databases">
        <title>The genome of Rhizophagus clarus HR1 reveals common genetic basis of auxotrophy among arbuscular mycorrhizal fungi.</title>
        <authorList>
            <person name="Kobayashi Y."/>
        </authorList>
    </citation>
    <scope>NUCLEOTIDE SEQUENCE [LARGE SCALE GENOMIC DNA]</scope>
    <source>
        <strain evidence="2 4">HR1</strain>
    </source>
</reference>
<feature type="region of interest" description="Disordered" evidence="1">
    <location>
        <begin position="406"/>
        <end position="425"/>
    </location>
</feature>
<evidence type="ECO:0000313" key="2">
    <source>
        <dbReference type="EMBL" id="GBB83328.1"/>
    </source>
</evidence>
<keyword evidence="4" id="KW-1185">Reference proteome</keyword>
<feature type="region of interest" description="Disordered" evidence="1">
    <location>
        <begin position="277"/>
        <end position="305"/>
    </location>
</feature>
<feature type="compositionally biased region" description="Polar residues" evidence="1">
    <location>
        <begin position="700"/>
        <end position="709"/>
    </location>
</feature>
<name>A0A2Z6QR89_9GLOM</name>
<dbReference type="EMBL" id="BLAL01000092">
    <property type="protein sequence ID" value="GES85346.1"/>
    <property type="molecule type" value="Genomic_DNA"/>
</dbReference>
<feature type="region of interest" description="Disordered" evidence="1">
    <location>
        <begin position="542"/>
        <end position="583"/>
    </location>
</feature>
<feature type="compositionally biased region" description="Polar residues" evidence="1">
    <location>
        <begin position="620"/>
        <end position="637"/>
    </location>
</feature>
<dbReference type="InterPro" id="IPR027267">
    <property type="entry name" value="AH/BAR_dom_sf"/>
</dbReference>
<gene>
    <name evidence="3" type="ORF">RCL2_001243100</name>
    <name evidence="2" type="ORF">RclHR1_10060001</name>
</gene>
<dbReference type="Proteomes" id="UP000615446">
    <property type="component" value="Unassembled WGS sequence"/>
</dbReference>
<organism evidence="2 4">
    <name type="scientific">Rhizophagus clarus</name>
    <dbReference type="NCBI Taxonomy" id="94130"/>
    <lineage>
        <taxon>Eukaryota</taxon>
        <taxon>Fungi</taxon>
        <taxon>Fungi incertae sedis</taxon>
        <taxon>Mucoromycota</taxon>
        <taxon>Glomeromycotina</taxon>
        <taxon>Glomeromycetes</taxon>
        <taxon>Glomerales</taxon>
        <taxon>Glomeraceae</taxon>
        <taxon>Rhizophagus</taxon>
    </lineage>
</organism>
<evidence type="ECO:0000313" key="3">
    <source>
        <dbReference type="EMBL" id="GES85346.1"/>
    </source>
</evidence>
<comment type="caution">
    <text evidence="2">The sequence shown here is derived from an EMBL/GenBank/DDBJ whole genome shotgun (WGS) entry which is preliminary data.</text>
</comment>
<dbReference type="EMBL" id="BEXD01000010">
    <property type="protein sequence ID" value="GBB83328.1"/>
    <property type="molecule type" value="Genomic_DNA"/>
</dbReference>
<dbReference type="SUPFAM" id="SSF103657">
    <property type="entry name" value="BAR/IMD domain-like"/>
    <property type="match status" value="1"/>
</dbReference>
<accession>A0A2Z6QR89</accession>
<evidence type="ECO:0000313" key="4">
    <source>
        <dbReference type="Proteomes" id="UP000247702"/>
    </source>
</evidence>
<feature type="region of interest" description="Disordered" evidence="1">
    <location>
        <begin position="603"/>
        <end position="688"/>
    </location>
</feature>
<protein>
    <submittedName>
        <fullName evidence="2">Uncharacterized protein</fullName>
    </submittedName>
</protein>
<dbReference type="OrthoDB" id="2450055at2759"/>
<reference evidence="3" key="2">
    <citation type="submission" date="2019-10" db="EMBL/GenBank/DDBJ databases">
        <title>Conservation and host-specific expression of non-tandemly repeated heterogenous ribosome RNA gene in arbuscular mycorrhizal fungi.</title>
        <authorList>
            <person name="Maeda T."/>
            <person name="Kobayashi Y."/>
            <person name="Nakagawa T."/>
            <person name="Ezawa T."/>
            <person name="Yamaguchi K."/>
            <person name="Bino T."/>
            <person name="Nishimoto Y."/>
            <person name="Shigenobu S."/>
            <person name="Kawaguchi M."/>
        </authorList>
    </citation>
    <scope>NUCLEOTIDE SEQUENCE</scope>
    <source>
        <strain evidence="3">HR1</strain>
    </source>
</reference>
<evidence type="ECO:0000256" key="1">
    <source>
        <dbReference type="SAM" id="MobiDB-lite"/>
    </source>
</evidence>
<feature type="compositionally biased region" description="Basic and acidic residues" evidence="1">
    <location>
        <begin position="639"/>
        <end position="652"/>
    </location>
</feature>
<feature type="region of interest" description="Disordered" evidence="1">
    <location>
        <begin position="700"/>
        <end position="719"/>
    </location>
</feature>
<proteinExistence type="predicted"/>
<dbReference type="AlphaFoldDB" id="A0A2Z6QR89"/>
<dbReference type="Proteomes" id="UP000247702">
    <property type="component" value="Unassembled WGS sequence"/>
</dbReference>